<comment type="similarity">
    <text evidence="1">Belongs to the RNase PH family.</text>
</comment>
<feature type="domain" description="Exoribonuclease phosphorolytic" evidence="3">
    <location>
        <begin position="151"/>
        <end position="195"/>
    </location>
</feature>
<dbReference type="InterPro" id="IPR001247">
    <property type="entry name" value="ExoRNase_PH_dom1"/>
</dbReference>
<dbReference type="EMBL" id="UIVS01000001">
    <property type="protein sequence ID" value="SVP89730.1"/>
    <property type="molecule type" value="Genomic_DNA"/>
</dbReference>
<dbReference type="GO" id="GO:0034475">
    <property type="term" value="P:U4 snRNA 3'-end processing"/>
    <property type="evidence" value="ECO:0007669"/>
    <property type="project" value="TreeGrafter"/>
</dbReference>
<evidence type="ECO:0000259" key="3">
    <source>
        <dbReference type="Pfam" id="PF03725"/>
    </source>
</evidence>
<dbReference type="InterPro" id="IPR015847">
    <property type="entry name" value="ExoRNase_PH_dom2"/>
</dbReference>
<organism evidence="4">
    <name type="scientific">Theileria annulata</name>
    <dbReference type="NCBI Taxonomy" id="5874"/>
    <lineage>
        <taxon>Eukaryota</taxon>
        <taxon>Sar</taxon>
        <taxon>Alveolata</taxon>
        <taxon>Apicomplexa</taxon>
        <taxon>Aconoidasida</taxon>
        <taxon>Piroplasmida</taxon>
        <taxon>Theileriidae</taxon>
        <taxon>Theileria</taxon>
    </lineage>
</organism>
<dbReference type="SUPFAM" id="SSF54211">
    <property type="entry name" value="Ribosomal protein S5 domain 2-like"/>
    <property type="match status" value="1"/>
</dbReference>
<dbReference type="PANTHER" id="PTHR11953:SF0">
    <property type="entry name" value="EXOSOME COMPLEX COMPONENT RRP41"/>
    <property type="match status" value="1"/>
</dbReference>
<dbReference type="EMBL" id="UIVT01000001">
    <property type="protein sequence ID" value="SVP88572.1"/>
    <property type="molecule type" value="Genomic_DNA"/>
</dbReference>
<dbReference type="GO" id="GO:0071051">
    <property type="term" value="P:poly(A)-dependent snoRNA 3'-end processing"/>
    <property type="evidence" value="ECO:0007669"/>
    <property type="project" value="TreeGrafter"/>
</dbReference>
<dbReference type="GO" id="GO:0016075">
    <property type="term" value="P:rRNA catabolic process"/>
    <property type="evidence" value="ECO:0007669"/>
    <property type="project" value="TreeGrafter"/>
</dbReference>
<protein>
    <submittedName>
        <fullName evidence="4">Exosome complex exonuclease rrp41, putative</fullName>
    </submittedName>
</protein>
<dbReference type="InterPro" id="IPR020568">
    <property type="entry name" value="Ribosomal_Su5_D2-typ_SF"/>
</dbReference>
<dbReference type="GO" id="GO:0004527">
    <property type="term" value="F:exonuclease activity"/>
    <property type="evidence" value="ECO:0007669"/>
    <property type="project" value="UniProtKB-KW"/>
</dbReference>
<keyword evidence="4" id="KW-0269">Exonuclease</keyword>
<dbReference type="Pfam" id="PF01138">
    <property type="entry name" value="RNase_PH"/>
    <property type="match status" value="1"/>
</dbReference>
<dbReference type="GO" id="GO:0003723">
    <property type="term" value="F:RNA binding"/>
    <property type="evidence" value="ECO:0007669"/>
    <property type="project" value="TreeGrafter"/>
</dbReference>
<sequence>MSRIDYISIEGLRIDGRRKDELRNTKIFFGSETSVDFLNYDGVSEILQGLNKLEVKGVKNVYGILEEKVDIQCEILLSTDKKVKNSPNERLIKDLAMAVKSTYQEMIISHCYKTSAISIFINIIEYDGSIKSTVLNAVGLALIDAGVSLKDIVSSSTVSYLDSTVLMDPNQMEINASTATLCIAFSSSNNNIIYMDYKSKIALEDFKSLFDSCLAGSRIFTEYVRQRLINYANKAVTLNLKIHSN</sequence>
<dbReference type="AlphaFoldDB" id="A0A3B0N0L4"/>
<dbReference type="Gene3D" id="3.30.230.70">
    <property type="entry name" value="GHMP Kinase, N-terminal domain"/>
    <property type="match status" value="1"/>
</dbReference>
<evidence type="ECO:0000259" key="2">
    <source>
        <dbReference type="Pfam" id="PF01138"/>
    </source>
</evidence>
<evidence type="ECO:0000313" key="5">
    <source>
        <dbReference type="EMBL" id="SVP89730.1"/>
    </source>
</evidence>
<dbReference type="GO" id="GO:0005730">
    <property type="term" value="C:nucleolus"/>
    <property type="evidence" value="ECO:0007669"/>
    <property type="project" value="TreeGrafter"/>
</dbReference>
<accession>A0A3B0N0L4</accession>
<feature type="domain" description="Exoribonuclease phosphorolytic" evidence="2">
    <location>
        <begin position="67"/>
        <end position="147"/>
    </location>
</feature>
<keyword evidence="4" id="KW-0378">Hydrolase</keyword>
<proteinExistence type="inferred from homology"/>
<dbReference type="PANTHER" id="PTHR11953">
    <property type="entry name" value="EXOSOME COMPLEX COMPONENT"/>
    <property type="match status" value="1"/>
</dbReference>
<evidence type="ECO:0000313" key="4">
    <source>
        <dbReference type="EMBL" id="SVP88572.1"/>
    </source>
</evidence>
<dbReference type="SUPFAM" id="SSF55666">
    <property type="entry name" value="Ribonuclease PH domain 2-like"/>
    <property type="match status" value="1"/>
</dbReference>
<dbReference type="VEuPathDB" id="PiroplasmaDB:TA20905"/>
<dbReference type="InterPro" id="IPR027408">
    <property type="entry name" value="PNPase/RNase_PH_dom_sf"/>
</dbReference>
<reference evidence="4" key="1">
    <citation type="submission" date="2018-07" db="EMBL/GenBank/DDBJ databases">
        <authorList>
            <person name="Quirk P.G."/>
            <person name="Krulwich T.A."/>
        </authorList>
    </citation>
    <scope>NUCLEOTIDE SEQUENCE</scope>
    <source>
        <strain evidence="4">Anand</strain>
    </source>
</reference>
<dbReference type="GO" id="GO:0000177">
    <property type="term" value="C:cytoplasmic exosome (RNase complex)"/>
    <property type="evidence" value="ECO:0007669"/>
    <property type="project" value="TreeGrafter"/>
</dbReference>
<keyword evidence="4" id="KW-0540">Nuclease</keyword>
<dbReference type="GO" id="GO:0071028">
    <property type="term" value="P:nuclear mRNA surveillance"/>
    <property type="evidence" value="ECO:0007669"/>
    <property type="project" value="TreeGrafter"/>
</dbReference>
<dbReference type="InterPro" id="IPR050080">
    <property type="entry name" value="RNase_PH"/>
</dbReference>
<gene>
    <name evidence="4" type="ORF">TAT_000043100</name>
    <name evidence="5" type="ORF">TAV_000042700</name>
</gene>
<dbReference type="InterPro" id="IPR036345">
    <property type="entry name" value="ExoRNase_PH_dom2_sf"/>
</dbReference>
<dbReference type="GO" id="GO:0000176">
    <property type="term" value="C:nuclear exosome (RNase complex)"/>
    <property type="evidence" value="ECO:0007669"/>
    <property type="project" value="TreeGrafter"/>
</dbReference>
<evidence type="ECO:0000256" key="1">
    <source>
        <dbReference type="ARBA" id="ARBA00006678"/>
    </source>
</evidence>
<name>A0A3B0N0L4_THEAN</name>
<dbReference type="Pfam" id="PF03725">
    <property type="entry name" value="RNase_PH_C"/>
    <property type="match status" value="1"/>
</dbReference>